<gene>
    <name evidence="6" type="ORF">HXW94_10335</name>
</gene>
<dbReference type="PANTHER" id="PTHR10146:SF14">
    <property type="entry name" value="PYRIDOXAL PHOSPHATE HOMEOSTASIS PROTEIN"/>
    <property type="match status" value="1"/>
</dbReference>
<reference evidence="6 7" key="1">
    <citation type="submission" date="2020-06" db="EMBL/GenBank/DDBJ databases">
        <title>High-quality draft genome of sulfate reducer Desulfobacter latus type strain AcrS2 isolated from marine sediment.</title>
        <authorList>
            <person name="Hoppe M."/>
            <person name="Larsen C.K."/>
            <person name="Marshall I.P.G."/>
            <person name="Schramm A."/>
            <person name="Marietou A.G."/>
        </authorList>
    </citation>
    <scope>NUCLEOTIDE SEQUENCE [LARGE SCALE GENOMIC DNA]</scope>
    <source>
        <strain evidence="6 7">AcRS2</strain>
    </source>
</reference>
<keyword evidence="7" id="KW-1185">Reference proteome</keyword>
<dbReference type="InterPro" id="IPR029066">
    <property type="entry name" value="PLP-binding_barrel"/>
</dbReference>
<dbReference type="HAMAP" id="MF_02087">
    <property type="entry name" value="PLP_homeostasis"/>
    <property type="match status" value="1"/>
</dbReference>
<protein>
    <recommendedName>
        <fullName evidence="2">Pyridoxal phosphate homeostasis protein</fullName>
        <shortName evidence="2">PLP homeostasis protein</shortName>
    </recommendedName>
</protein>
<dbReference type="EMBL" id="JACADJ010000032">
    <property type="protein sequence ID" value="NWH05379.1"/>
    <property type="molecule type" value="Genomic_DNA"/>
</dbReference>
<comment type="similarity">
    <text evidence="2 4">Belongs to the pyridoxal phosphate-binding protein YggS/PROSC family.</text>
</comment>
<keyword evidence="1 2" id="KW-0663">Pyridoxal phosphate</keyword>
<evidence type="ECO:0000313" key="7">
    <source>
        <dbReference type="Proteomes" id="UP000553343"/>
    </source>
</evidence>
<feature type="modified residue" description="N6-(pyridoxal phosphate)lysine" evidence="2 3">
    <location>
        <position position="35"/>
    </location>
</feature>
<name>A0A850SW55_9BACT</name>
<evidence type="ECO:0000256" key="4">
    <source>
        <dbReference type="RuleBase" id="RU004514"/>
    </source>
</evidence>
<accession>A0A850SW55</accession>
<dbReference type="InterPro" id="IPR001608">
    <property type="entry name" value="Ala_racemase_N"/>
</dbReference>
<dbReference type="FunFam" id="3.20.20.10:FF:000018">
    <property type="entry name" value="Pyridoxal phosphate homeostasis protein"/>
    <property type="match status" value="1"/>
</dbReference>
<dbReference type="Gene3D" id="3.20.20.10">
    <property type="entry name" value="Alanine racemase"/>
    <property type="match status" value="1"/>
</dbReference>
<comment type="function">
    <text evidence="2">Pyridoxal 5'-phosphate (PLP)-binding protein, which is involved in PLP homeostasis.</text>
</comment>
<evidence type="ECO:0000259" key="5">
    <source>
        <dbReference type="Pfam" id="PF01168"/>
    </source>
</evidence>
<dbReference type="SUPFAM" id="SSF51419">
    <property type="entry name" value="PLP-binding barrel"/>
    <property type="match status" value="1"/>
</dbReference>
<comment type="caution">
    <text evidence="6">The sequence shown here is derived from an EMBL/GenBank/DDBJ whole genome shotgun (WGS) entry which is preliminary data.</text>
</comment>
<dbReference type="GO" id="GO:0030170">
    <property type="term" value="F:pyridoxal phosphate binding"/>
    <property type="evidence" value="ECO:0007669"/>
    <property type="project" value="UniProtKB-UniRule"/>
</dbReference>
<dbReference type="Proteomes" id="UP000553343">
    <property type="component" value="Unassembled WGS sequence"/>
</dbReference>
<dbReference type="NCBIfam" id="TIGR00044">
    <property type="entry name" value="YggS family pyridoxal phosphate-dependent enzyme"/>
    <property type="match status" value="1"/>
</dbReference>
<dbReference type="InterPro" id="IPR011078">
    <property type="entry name" value="PyrdxlP_homeostasis"/>
</dbReference>
<feature type="domain" description="Alanine racemase N-terminal" evidence="5">
    <location>
        <begin position="7"/>
        <end position="228"/>
    </location>
</feature>
<evidence type="ECO:0000256" key="1">
    <source>
        <dbReference type="ARBA" id="ARBA00022898"/>
    </source>
</evidence>
<dbReference type="RefSeq" id="WP_178366835.1">
    <property type="nucleotide sequence ID" value="NZ_JACADJ010000032.1"/>
</dbReference>
<dbReference type="PIRSF" id="PIRSF004848">
    <property type="entry name" value="YBL036c_PLPDEIII"/>
    <property type="match status" value="1"/>
</dbReference>
<dbReference type="AlphaFoldDB" id="A0A850SW55"/>
<evidence type="ECO:0000256" key="3">
    <source>
        <dbReference type="PIRSR" id="PIRSR004848-1"/>
    </source>
</evidence>
<dbReference type="CDD" id="cd00635">
    <property type="entry name" value="PLPDE_III_YBL036c_like"/>
    <property type="match status" value="1"/>
</dbReference>
<proteinExistence type="inferred from homology"/>
<sequence>MQIQSNLKKIHDDIHAAAQKSGQDASRVTLIAVSKRKPPEMIQAAMDAGHRDFGENYIQEAMEKIDLIGRKSATWHFIGHLQSNKAKFAVSYFDLIHTVDKVKLAREINRQAQKIGKIQEVLLQVNIARETTKSGAKENEIMDIAKQVCRFDNLHVSGLMCMPPFFDDPEDARIYFKKLKQISKNIETLNLPNTTMTHLSMGMSHDFRVAVEEGATLVRVGTAIFGARQ</sequence>
<evidence type="ECO:0000256" key="2">
    <source>
        <dbReference type="HAMAP-Rule" id="MF_02087"/>
    </source>
</evidence>
<dbReference type="Pfam" id="PF01168">
    <property type="entry name" value="Ala_racemase_N"/>
    <property type="match status" value="1"/>
</dbReference>
<evidence type="ECO:0000313" key="6">
    <source>
        <dbReference type="EMBL" id="NWH05379.1"/>
    </source>
</evidence>
<comment type="cofactor">
    <cofactor evidence="3">
        <name>pyridoxal 5'-phosphate</name>
        <dbReference type="ChEBI" id="CHEBI:597326"/>
    </cofactor>
</comment>
<dbReference type="PANTHER" id="PTHR10146">
    <property type="entry name" value="PROLINE SYNTHETASE CO-TRANSCRIBED BACTERIAL HOMOLOG PROTEIN"/>
    <property type="match status" value="1"/>
</dbReference>
<organism evidence="6 7">
    <name type="scientific">Desulfobacter latus</name>
    <dbReference type="NCBI Taxonomy" id="2292"/>
    <lineage>
        <taxon>Bacteria</taxon>
        <taxon>Pseudomonadati</taxon>
        <taxon>Thermodesulfobacteriota</taxon>
        <taxon>Desulfobacteria</taxon>
        <taxon>Desulfobacterales</taxon>
        <taxon>Desulfobacteraceae</taxon>
        <taxon>Desulfobacter</taxon>
    </lineage>
</organism>